<sequence>MSDTESSLTYDLFLVETKQKAQDGARSCIESGYDGLASIATPEAYSYARKFTYDFWKNQGGIYIGLVFLPGDVPRWEDGSLPASDAPWGWDDPPASTDQPLYARITRVGKLRLFDGIAPRVALCGNYNRSKTTEIEGRSATGYQLGGQRSVLAEAGMTSYLRCVTLCARQKECRAATLSSDPATCKTFGPGNNSDLVLASEAKTFLRVGFV</sequence>
<evidence type="ECO:0000313" key="2">
    <source>
        <dbReference type="Proteomes" id="UP000271974"/>
    </source>
</evidence>
<dbReference type="OrthoDB" id="10442769at2759"/>
<proteinExistence type="predicted"/>
<protein>
    <submittedName>
        <fullName evidence="1">Uncharacterized protein</fullName>
    </submittedName>
</protein>
<comment type="caution">
    <text evidence="1">The sequence shown here is derived from an EMBL/GenBank/DDBJ whole genome shotgun (WGS) entry which is preliminary data.</text>
</comment>
<dbReference type="AlphaFoldDB" id="A0A3S1B2S2"/>
<dbReference type="SUPFAM" id="SSF56436">
    <property type="entry name" value="C-type lectin-like"/>
    <property type="match status" value="1"/>
</dbReference>
<name>A0A3S1B2S2_ELYCH</name>
<keyword evidence="2" id="KW-1185">Reference proteome</keyword>
<gene>
    <name evidence="1" type="ORF">EGW08_018608</name>
</gene>
<reference evidence="1 2" key="1">
    <citation type="submission" date="2019-01" db="EMBL/GenBank/DDBJ databases">
        <title>A draft genome assembly of the solar-powered sea slug Elysia chlorotica.</title>
        <authorList>
            <person name="Cai H."/>
            <person name="Li Q."/>
            <person name="Fang X."/>
            <person name="Li J."/>
            <person name="Curtis N.E."/>
            <person name="Altenburger A."/>
            <person name="Shibata T."/>
            <person name="Feng M."/>
            <person name="Maeda T."/>
            <person name="Schwartz J.A."/>
            <person name="Shigenobu S."/>
            <person name="Lundholm N."/>
            <person name="Nishiyama T."/>
            <person name="Yang H."/>
            <person name="Hasebe M."/>
            <person name="Li S."/>
            <person name="Pierce S.K."/>
            <person name="Wang J."/>
        </authorList>
    </citation>
    <scope>NUCLEOTIDE SEQUENCE [LARGE SCALE GENOMIC DNA]</scope>
    <source>
        <strain evidence="1">EC2010</strain>
        <tissue evidence="1">Whole organism of an adult</tissue>
    </source>
</reference>
<evidence type="ECO:0000313" key="1">
    <source>
        <dbReference type="EMBL" id="RUS73635.1"/>
    </source>
</evidence>
<accession>A0A3S1B2S2</accession>
<dbReference type="EMBL" id="RQTK01000915">
    <property type="protein sequence ID" value="RUS73635.1"/>
    <property type="molecule type" value="Genomic_DNA"/>
</dbReference>
<organism evidence="1 2">
    <name type="scientific">Elysia chlorotica</name>
    <name type="common">Eastern emerald elysia</name>
    <name type="synonym">Sea slug</name>
    <dbReference type="NCBI Taxonomy" id="188477"/>
    <lineage>
        <taxon>Eukaryota</taxon>
        <taxon>Metazoa</taxon>
        <taxon>Spiralia</taxon>
        <taxon>Lophotrochozoa</taxon>
        <taxon>Mollusca</taxon>
        <taxon>Gastropoda</taxon>
        <taxon>Heterobranchia</taxon>
        <taxon>Euthyneura</taxon>
        <taxon>Panpulmonata</taxon>
        <taxon>Sacoglossa</taxon>
        <taxon>Placobranchoidea</taxon>
        <taxon>Plakobranchidae</taxon>
        <taxon>Elysia</taxon>
    </lineage>
</organism>
<dbReference type="InterPro" id="IPR016187">
    <property type="entry name" value="CTDL_fold"/>
</dbReference>
<dbReference type="Proteomes" id="UP000271974">
    <property type="component" value="Unassembled WGS sequence"/>
</dbReference>